<dbReference type="Gene3D" id="3.10.580.10">
    <property type="entry name" value="CBS-domain"/>
    <property type="match status" value="1"/>
</dbReference>
<dbReference type="PANTHER" id="PTHR43080">
    <property type="entry name" value="CBS DOMAIN-CONTAINING PROTEIN CBSX3, MITOCHONDRIAL"/>
    <property type="match status" value="1"/>
</dbReference>
<reference evidence="4 5" key="1">
    <citation type="submission" date="2020-04" db="EMBL/GenBank/DDBJ databases">
        <authorList>
            <person name="Hitch T.C.A."/>
            <person name="Wylensek D."/>
            <person name="Clavel T."/>
        </authorList>
    </citation>
    <scope>NUCLEOTIDE SEQUENCE [LARGE SCALE GENOMIC DNA]</scope>
    <source>
        <strain evidence="4 5">PG-130-P53-12</strain>
    </source>
</reference>
<feature type="domain" description="CBS" evidence="3">
    <location>
        <begin position="7"/>
        <end position="65"/>
    </location>
</feature>
<evidence type="ECO:0000256" key="2">
    <source>
        <dbReference type="PROSITE-ProRule" id="PRU00703"/>
    </source>
</evidence>
<dbReference type="InterPro" id="IPR000644">
    <property type="entry name" value="CBS_dom"/>
</dbReference>
<dbReference type="PANTHER" id="PTHR43080:SF26">
    <property type="entry name" value="REGULATORY PROTEIN"/>
    <property type="match status" value="1"/>
</dbReference>
<accession>A0A848BEK7</accession>
<feature type="domain" description="CBS" evidence="3">
    <location>
        <begin position="97"/>
        <end position="148"/>
    </location>
</feature>
<dbReference type="SMART" id="SM00116">
    <property type="entry name" value="CBS"/>
    <property type="match status" value="2"/>
</dbReference>
<organism evidence="4 5">
    <name type="scientific">Selenomonas bovis</name>
    <dbReference type="NCBI Taxonomy" id="416586"/>
    <lineage>
        <taxon>Bacteria</taxon>
        <taxon>Bacillati</taxon>
        <taxon>Bacillota</taxon>
        <taxon>Negativicutes</taxon>
        <taxon>Selenomonadales</taxon>
        <taxon>Selenomonadaceae</taxon>
        <taxon>Selenomonas</taxon>
    </lineage>
</organism>
<dbReference type="Proteomes" id="UP000543804">
    <property type="component" value="Unassembled WGS sequence"/>
</dbReference>
<evidence type="ECO:0000313" key="4">
    <source>
        <dbReference type="EMBL" id="NMD99451.1"/>
    </source>
</evidence>
<sequence>MQVQEIMTKDVLTVRPQTTVREVAELLVSHKISGLPVVDDAGKLVGIISEGDLMSKEILPEPPAELCILGAVIYYSGLKEYQEAFARMAANTAEQLMTKTVVTAKAYDDVSDVARLMRDRHIKRVPVLDDEGHLIGIVSRQDIVKMLL</sequence>
<dbReference type="PROSITE" id="PS51371">
    <property type="entry name" value="CBS"/>
    <property type="match status" value="2"/>
</dbReference>
<evidence type="ECO:0000259" key="3">
    <source>
        <dbReference type="PROSITE" id="PS51371"/>
    </source>
</evidence>
<protein>
    <submittedName>
        <fullName evidence="4">CBS domain-containing protein</fullName>
    </submittedName>
</protein>
<dbReference type="AlphaFoldDB" id="A0A848BEK7"/>
<proteinExistence type="predicted"/>
<keyword evidence="5" id="KW-1185">Reference proteome</keyword>
<name>A0A848BEK7_9FIRM</name>
<dbReference type="InterPro" id="IPR046342">
    <property type="entry name" value="CBS_dom_sf"/>
</dbReference>
<evidence type="ECO:0000256" key="1">
    <source>
        <dbReference type="ARBA" id="ARBA00023122"/>
    </source>
</evidence>
<dbReference type="RefSeq" id="WP_019541641.1">
    <property type="nucleotide sequence ID" value="NZ_JABAFA010000032.1"/>
</dbReference>
<dbReference type="EMBL" id="JABAFA010000032">
    <property type="protein sequence ID" value="NMD99451.1"/>
    <property type="molecule type" value="Genomic_DNA"/>
</dbReference>
<dbReference type="Pfam" id="PF00571">
    <property type="entry name" value="CBS"/>
    <property type="match status" value="2"/>
</dbReference>
<dbReference type="CDD" id="cd04586">
    <property type="entry name" value="CBS_pair_BON_assoc"/>
    <property type="match status" value="1"/>
</dbReference>
<dbReference type="InterPro" id="IPR051257">
    <property type="entry name" value="Diverse_CBS-Domain"/>
</dbReference>
<evidence type="ECO:0000313" key="5">
    <source>
        <dbReference type="Proteomes" id="UP000543804"/>
    </source>
</evidence>
<comment type="caution">
    <text evidence="4">The sequence shown here is derived from an EMBL/GenBank/DDBJ whole genome shotgun (WGS) entry which is preliminary data.</text>
</comment>
<keyword evidence="1 2" id="KW-0129">CBS domain</keyword>
<dbReference type="SUPFAM" id="SSF54631">
    <property type="entry name" value="CBS-domain pair"/>
    <property type="match status" value="1"/>
</dbReference>
<gene>
    <name evidence="4" type="ORF">HF878_08225</name>
</gene>